<comment type="caution">
    <text evidence="1">The sequence shown here is derived from an EMBL/GenBank/DDBJ whole genome shotgun (WGS) entry which is preliminary data.</text>
</comment>
<dbReference type="AlphaFoldDB" id="A0ABD6JIG0"/>
<reference evidence="1 2" key="1">
    <citation type="journal article" date="2020" name="Food Funct.">
        <title>Screening of Lactobacillus salivarius strains from the feces of Chinese populations and the evaluation of their effects against intestinal inflammation in mice.</title>
        <authorList>
            <person name="Zhai Q."/>
            <person name="Shen X."/>
            <person name="Cen S."/>
            <person name="Zhang C."/>
            <person name="Tian F."/>
            <person name="Zhao J."/>
            <person name="Zhang H."/>
            <person name="Xue Y."/>
            <person name="Chen W."/>
        </authorList>
    </citation>
    <scope>NUCLEOTIDE SEQUENCE [LARGE SCALE GENOMIC DNA]</scope>
    <source>
        <strain evidence="1 2">FZJTZ28M4.scaf</strain>
    </source>
</reference>
<sequence length="63" mass="7804">MIKKQSPRQKIRNRARYWDSDYLAGFIKGLKIRQEYEYQRGMRDLHEKIVEKYGLDDYYSVQK</sequence>
<evidence type="ECO:0000313" key="2">
    <source>
        <dbReference type="Proteomes" id="UP000471300"/>
    </source>
</evidence>
<dbReference type="EMBL" id="VSTU01000017">
    <property type="protein sequence ID" value="MYZ66959.1"/>
    <property type="molecule type" value="Genomic_DNA"/>
</dbReference>
<evidence type="ECO:0000313" key="1">
    <source>
        <dbReference type="EMBL" id="MYZ66959.1"/>
    </source>
</evidence>
<organism evidence="1 2">
    <name type="scientific">Ligilactobacillus salivarius</name>
    <dbReference type="NCBI Taxonomy" id="1624"/>
    <lineage>
        <taxon>Bacteria</taxon>
        <taxon>Bacillati</taxon>
        <taxon>Bacillota</taxon>
        <taxon>Bacilli</taxon>
        <taxon>Lactobacillales</taxon>
        <taxon>Lactobacillaceae</taxon>
        <taxon>Ligilactobacillus</taxon>
    </lineage>
</organism>
<dbReference type="Proteomes" id="UP000471300">
    <property type="component" value="Unassembled WGS sequence"/>
</dbReference>
<protein>
    <submittedName>
        <fullName evidence="1">Uncharacterized protein</fullName>
    </submittedName>
</protein>
<dbReference type="RefSeq" id="WP_160943987.1">
    <property type="nucleotide sequence ID" value="NZ_CP090411.1"/>
</dbReference>
<name>A0ABD6JIG0_9LACO</name>
<accession>A0ABD6JIG0</accession>
<gene>
    <name evidence="1" type="ORF">FYL06_08375</name>
</gene>
<proteinExistence type="predicted"/>